<dbReference type="AlphaFoldDB" id="A0A0E9N769"/>
<evidence type="ECO:0000313" key="2">
    <source>
        <dbReference type="EMBL" id="GAO45674.1"/>
    </source>
</evidence>
<feature type="signal peptide" evidence="1">
    <location>
        <begin position="1"/>
        <end position="19"/>
    </location>
</feature>
<dbReference type="STRING" id="1220578.FPE01S_07_00620"/>
<dbReference type="EMBL" id="BBWV01000007">
    <property type="protein sequence ID" value="GAO45674.1"/>
    <property type="molecule type" value="Genomic_DNA"/>
</dbReference>
<feature type="chain" id="PRO_5002430339" description="Lipocalin-like domain-containing protein" evidence="1">
    <location>
        <begin position="20"/>
        <end position="121"/>
    </location>
</feature>
<keyword evidence="1" id="KW-0732">Signal</keyword>
<evidence type="ECO:0000256" key="1">
    <source>
        <dbReference type="SAM" id="SignalP"/>
    </source>
</evidence>
<dbReference type="OrthoDB" id="1374368at2"/>
<protein>
    <recommendedName>
        <fullName evidence="4">Lipocalin-like domain-containing protein</fullName>
    </recommendedName>
</protein>
<sequence>MKKLYLLLALIVLCSGAVAQTATELIGRWKLISWKNPEGQPMDIKATLGTDKVYQIFRDGFQFEGVVGDKSEKGTWALSADNKKLTVTTTSSSTEFNVDGFDRIKRTISCRLGTLEYTREE</sequence>
<name>A0A0E9N769_9BACT</name>
<organism evidence="2 3">
    <name type="scientific">Flavihumibacter petaseus NBRC 106054</name>
    <dbReference type="NCBI Taxonomy" id="1220578"/>
    <lineage>
        <taxon>Bacteria</taxon>
        <taxon>Pseudomonadati</taxon>
        <taxon>Bacteroidota</taxon>
        <taxon>Chitinophagia</taxon>
        <taxon>Chitinophagales</taxon>
        <taxon>Chitinophagaceae</taxon>
        <taxon>Flavihumibacter</taxon>
    </lineage>
</organism>
<evidence type="ECO:0000313" key="3">
    <source>
        <dbReference type="Proteomes" id="UP000033121"/>
    </source>
</evidence>
<gene>
    <name evidence="2" type="ORF">FPE01S_07_00620</name>
</gene>
<dbReference type="Proteomes" id="UP000033121">
    <property type="component" value="Unassembled WGS sequence"/>
</dbReference>
<accession>A0A0E9N769</accession>
<dbReference type="RefSeq" id="WP_046371687.1">
    <property type="nucleotide sequence ID" value="NZ_BBWV01000007.1"/>
</dbReference>
<reference evidence="2 3" key="1">
    <citation type="submission" date="2015-04" db="EMBL/GenBank/DDBJ databases">
        <title>Whole genome shotgun sequence of Flavihumibacter petaseus NBRC 106054.</title>
        <authorList>
            <person name="Miyazawa S."/>
            <person name="Hosoyama A."/>
            <person name="Hashimoto M."/>
            <person name="Noguchi M."/>
            <person name="Tsuchikane K."/>
            <person name="Ohji S."/>
            <person name="Yamazoe A."/>
            <person name="Ichikawa N."/>
            <person name="Kimura A."/>
            <person name="Fujita N."/>
        </authorList>
    </citation>
    <scope>NUCLEOTIDE SEQUENCE [LARGE SCALE GENOMIC DNA]</scope>
    <source>
        <strain evidence="2 3">NBRC 106054</strain>
    </source>
</reference>
<comment type="caution">
    <text evidence="2">The sequence shown here is derived from an EMBL/GenBank/DDBJ whole genome shotgun (WGS) entry which is preliminary data.</text>
</comment>
<keyword evidence="3" id="KW-1185">Reference proteome</keyword>
<evidence type="ECO:0008006" key="4">
    <source>
        <dbReference type="Google" id="ProtNLM"/>
    </source>
</evidence>
<proteinExistence type="predicted"/>